<feature type="signal peptide" evidence="6">
    <location>
        <begin position="1"/>
        <end position="21"/>
    </location>
</feature>
<dbReference type="PROSITE" id="PS51257">
    <property type="entry name" value="PROKAR_LIPOPROTEIN"/>
    <property type="match status" value="1"/>
</dbReference>
<protein>
    <submittedName>
        <fullName evidence="7">Multiple sugar-binding protein</fullName>
    </submittedName>
</protein>
<dbReference type="Gene3D" id="3.40.190.10">
    <property type="entry name" value="Periplasmic binding protein-like II"/>
    <property type="match status" value="1"/>
</dbReference>
<sequence length="410" mass="46213" precursor="true">MKKWKCIAVSILAFAISTAAAGCTKEEIPQKPLKTQIVLWHYWDVKQNKKQLDNLVEEFNVSQDEIEVELQFVPSEDFKKQLALSMADNNMPDLALVDSSDFQYFYAMQPFVDLTDRVGELQNYLPVAMEPCKVGDRIYGQPFGVNCPALFYNKKIFREAGVEVPKTWDAFYEAAAATTGKNKYGTAYGTALSALQSEQSLYEFLPILWGMGADVDQLDSPAGKKAFDLLTKLTSSKAMSRDCINLTMNDLMNQFADENIAMVFQSSGIIDDLRERNPDMEFDVACLPSDTGPVTVAGGEVFAVTKGKKQDQAIVFLNYIADKERMTDYMDGFGLLAPRQDVMDTQFKDDPIKHKFIDIFKSARYREVSVEWPKISRIVADAMRESIIGEKKNEEILSEAANEVRKIREG</sequence>
<keyword evidence="4" id="KW-0564">Palmitate</keyword>
<evidence type="ECO:0000256" key="5">
    <source>
        <dbReference type="ARBA" id="ARBA00023288"/>
    </source>
</evidence>
<dbReference type="STRING" id="180332.GCA_000797495_01838"/>
<dbReference type="Pfam" id="PF13416">
    <property type="entry name" value="SBP_bac_8"/>
    <property type="match status" value="1"/>
</dbReference>
<dbReference type="RefSeq" id="WP_047834156.1">
    <property type="nucleotide sequence ID" value="NZ_JBHTNY010000048.1"/>
</dbReference>
<keyword evidence="2 6" id="KW-0732">Signal</keyword>
<evidence type="ECO:0000256" key="4">
    <source>
        <dbReference type="ARBA" id="ARBA00023139"/>
    </source>
</evidence>
<dbReference type="InterPro" id="IPR006059">
    <property type="entry name" value="SBP"/>
</dbReference>
<organism evidence="7 8">
    <name type="scientific">Robinsoniella peoriensis</name>
    <dbReference type="NCBI Taxonomy" id="180332"/>
    <lineage>
        <taxon>Bacteria</taxon>
        <taxon>Bacillati</taxon>
        <taxon>Bacillota</taxon>
        <taxon>Clostridia</taxon>
        <taxon>Lachnospirales</taxon>
        <taxon>Lachnospiraceae</taxon>
        <taxon>Robinsoniella</taxon>
    </lineage>
</organism>
<feature type="chain" id="PRO_5038776470" evidence="6">
    <location>
        <begin position="22"/>
        <end position="410"/>
    </location>
</feature>
<name>A0A4U8Q382_9FIRM</name>
<evidence type="ECO:0000256" key="3">
    <source>
        <dbReference type="ARBA" id="ARBA00023136"/>
    </source>
</evidence>
<dbReference type="PANTHER" id="PTHR43649:SF33">
    <property type="entry name" value="POLYGALACTURONAN_RHAMNOGALACTURONAN-BINDING PROTEIN YTCQ"/>
    <property type="match status" value="1"/>
</dbReference>
<evidence type="ECO:0000313" key="7">
    <source>
        <dbReference type="EMBL" id="TLC99221.1"/>
    </source>
</evidence>
<evidence type="ECO:0000256" key="2">
    <source>
        <dbReference type="ARBA" id="ARBA00022729"/>
    </source>
</evidence>
<accession>A0A4U8Q382</accession>
<keyword evidence="1" id="KW-1003">Cell membrane</keyword>
<evidence type="ECO:0000256" key="1">
    <source>
        <dbReference type="ARBA" id="ARBA00022475"/>
    </source>
</evidence>
<dbReference type="SUPFAM" id="SSF53850">
    <property type="entry name" value="Periplasmic binding protein-like II"/>
    <property type="match status" value="1"/>
</dbReference>
<gene>
    <name evidence="7" type="primary">msmE_29</name>
    <name evidence="7" type="ORF">DSM106044_03999</name>
</gene>
<dbReference type="Proteomes" id="UP000306509">
    <property type="component" value="Unassembled WGS sequence"/>
</dbReference>
<dbReference type="EMBL" id="QGQD01000074">
    <property type="protein sequence ID" value="TLC99221.1"/>
    <property type="molecule type" value="Genomic_DNA"/>
</dbReference>
<reference evidence="7 8" key="1">
    <citation type="journal article" date="2019" name="Anaerobe">
        <title>Detection of Robinsoniella peoriensis in multiple bone samples of a trauma patient.</title>
        <authorList>
            <person name="Schrottner P."/>
            <person name="Hartwich K."/>
            <person name="Bunk B."/>
            <person name="Schober I."/>
            <person name="Helbig S."/>
            <person name="Rudolph W.W."/>
            <person name="Gunzer F."/>
        </authorList>
    </citation>
    <scope>NUCLEOTIDE SEQUENCE [LARGE SCALE GENOMIC DNA]</scope>
    <source>
        <strain evidence="7 8">DSM 106044</strain>
    </source>
</reference>
<dbReference type="InterPro" id="IPR050490">
    <property type="entry name" value="Bact_solute-bd_prot1"/>
</dbReference>
<dbReference type="AlphaFoldDB" id="A0A4U8Q382"/>
<keyword evidence="8" id="KW-1185">Reference proteome</keyword>
<dbReference type="PANTHER" id="PTHR43649">
    <property type="entry name" value="ARABINOSE-BINDING PROTEIN-RELATED"/>
    <property type="match status" value="1"/>
</dbReference>
<comment type="caution">
    <text evidence="7">The sequence shown here is derived from an EMBL/GenBank/DDBJ whole genome shotgun (WGS) entry which is preliminary data.</text>
</comment>
<proteinExistence type="predicted"/>
<keyword evidence="5" id="KW-0449">Lipoprotein</keyword>
<evidence type="ECO:0000313" key="8">
    <source>
        <dbReference type="Proteomes" id="UP000306509"/>
    </source>
</evidence>
<keyword evidence="3" id="KW-0472">Membrane</keyword>
<evidence type="ECO:0000256" key="6">
    <source>
        <dbReference type="SAM" id="SignalP"/>
    </source>
</evidence>